<dbReference type="InterPro" id="IPR001969">
    <property type="entry name" value="Aspartic_peptidase_AS"/>
</dbReference>
<dbReference type="InterPro" id="IPR018061">
    <property type="entry name" value="Retropepsins"/>
</dbReference>
<dbReference type="InterPro" id="IPR021109">
    <property type="entry name" value="Peptidase_aspartic_dom_sf"/>
</dbReference>
<gene>
    <name evidence="4" type="ORF">D9C73_013184</name>
</gene>
<keyword evidence="1" id="KW-0378">Hydrolase</keyword>
<dbReference type="GO" id="GO:0006508">
    <property type="term" value="P:proteolysis"/>
    <property type="evidence" value="ECO:0007669"/>
    <property type="project" value="InterPro"/>
</dbReference>
<reference evidence="4 5" key="1">
    <citation type="submission" date="2019-01" db="EMBL/GenBank/DDBJ databases">
        <title>Genome Assembly of Collichthys lucidus.</title>
        <authorList>
            <person name="Cai M."/>
            <person name="Xiao S."/>
        </authorList>
    </citation>
    <scope>NUCLEOTIDE SEQUENCE [LARGE SCALE GENOMIC DNA]</scope>
    <source>
        <strain evidence="4">JT15FE1705JMU</strain>
        <tissue evidence="4">Muscle</tissue>
    </source>
</reference>
<feature type="region of interest" description="Disordered" evidence="2">
    <location>
        <begin position="1"/>
        <end position="57"/>
    </location>
</feature>
<evidence type="ECO:0000256" key="2">
    <source>
        <dbReference type="SAM" id="MobiDB-lite"/>
    </source>
</evidence>
<dbReference type="PROSITE" id="PS00141">
    <property type="entry name" value="ASP_PROTEASE"/>
    <property type="match status" value="1"/>
</dbReference>
<dbReference type="Proteomes" id="UP000298787">
    <property type="component" value="Chromosome 11"/>
</dbReference>
<dbReference type="GO" id="GO:0004190">
    <property type="term" value="F:aspartic-type endopeptidase activity"/>
    <property type="evidence" value="ECO:0007669"/>
    <property type="project" value="InterPro"/>
</dbReference>
<feature type="compositionally biased region" description="Basic and acidic residues" evidence="2">
    <location>
        <begin position="1"/>
        <end position="16"/>
    </location>
</feature>
<dbReference type="AlphaFoldDB" id="A0A4U5UTT3"/>
<dbReference type="Pfam" id="PF00077">
    <property type="entry name" value="RVP"/>
    <property type="match status" value="2"/>
</dbReference>
<evidence type="ECO:0000313" key="4">
    <source>
        <dbReference type="EMBL" id="TKS77990.1"/>
    </source>
</evidence>
<dbReference type="STRING" id="240159.A0A4U5UTT3"/>
<dbReference type="Gene3D" id="2.40.70.10">
    <property type="entry name" value="Acid Proteases"/>
    <property type="match status" value="2"/>
</dbReference>
<evidence type="ECO:0000313" key="5">
    <source>
        <dbReference type="Proteomes" id="UP000298787"/>
    </source>
</evidence>
<evidence type="ECO:0000256" key="1">
    <source>
        <dbReference type="ARBA" id="ARBA00022801"/>
    </source>
</evidence>
<keyword evidence="5" id="KW-1185">Reference proteome</keyword>
<proteinExistence type="predicted"/>
<protein>
    <recommendedName>
        <fullName evidence="3">Peptidase A2 domain-containing protein</fullName>
    </recommendedName>
</protein>
<feature type="domain" description="Peptidase A2" evidence="3">
    <location>
        <begin position="199"/>
        <end position="275"/>
    </location>
</feature>
<dbReference type="EMBL" id="CM014088">
    <property type="protein sequence ID" value="TKS77990.1"/>
    <property type="molecule type" value="Genomic_DNA"/>
</dbReference>
<dbReference type="InterPro" id="IPR001995">
    <property type="entry name" value="Peptidase_A2_cat"/>
</dbReference>
<feature type="domain" description="Peptidase A2" evidence="3">
    <location>
        <begin position="333"/>
        <end position="409"/>
    </location>
</feature>
<accession>A0A4U5UTT3</accession>
<dbReference type="PROSITE" id="PS50175">
    <property type="entry name" value="ASP_PROT_RETROV"/>
    <property type="match status" value="2"/>
</dbReference>
<feature type="compositionally biased region" description="Basic and acidic residues" evidence="2">
    <location>
        <begin position="42"/>
        <end position="57"/>
    </location>
</feature>
<sequence>MGRARRSQEEGHRTEEIPEDNVDDVHVEKSVPLTTTAGTASKFKETRGTKDATSRTEKNKMSVRMLVEMVVVRTFNKGKVNWTTENQDDIIKHLFECTWAKVQGEFLYITPKTLKDLDKAIFRDLCKKCGSAEDLLVLMYSEDSSVQMYIIDTFKNHLTTPAKKHGTICRFFTQQVCPSLSYRPEMDPIFPITVHGKSFNVVADTGATYSLLTSTTEAFQMSQTCRNLTGFSGALNKCEATELCPVECKYFGISNLQQQFYIYPECPVNVAGRPLLCALGLTISCTENGLVLRKYERITPTERLYNFITRSRFLSYKPGELIIFKIKVHGKTYQMVADTGGDTSVLRSTTEAFQISQTTKSYIDISGQLKECKVTELCPVQCEYFGVSSLHHTFSISPECPMNLAGRDLLCKLGLKIVCFRNGIILKQVNSKSFTAPFRCRNRVCVI</sequence>
<evidence type="ECO:0000259" key="3">
    <source>
        <dbReference type="PROSITE" id="PS50175"/>
    </source>
</evidence>
<organism evidence="4 5">
    <name type="scientific">Collichthys lucidus</name>
    <name type="common">Big head croaker</name>
    <name type="synonym">Sciaena lucida</name>
    <dbReference type="NCBI Taxonomy" id="240159"/>
    <lineage>
        <taxon>Eukaryota</taxon>
        <taxon>Metazoa</taxon>
        <taxon>Chordata</taxon>
        <taxon>Craniata</taxon>
        <taxon>Vertebrata</taxon>
        <taxon>Euteleostomi</taxon>
        <taxon>Actinopterygii</taxon>
        <taxon>Neopterygii</taxon>
        <taxon>Teleostei</taxon>
        <taxon>Neoteleostei</taxon>
        <taxon>Acanthomorphata</taxon>
        <taxon>Eupercaria</taxon>
        <taxon>Sciaenidae</taxon>
        <taxon>Collichthys</taxon>
    </lineage>
</organism>
<dbReference type="SUPFAM" id="SSF50630">
    <property type="entry name" value="Acid proteases"/>
    <property type="match status" value="2"/>
</dbReference>
<name>A0A4U5UTT3_COLLU</name>